<dbReference type="InterPro" id="IPR027417">
    <property type="entry name" value="P-loop_NTPase"/>
</dbReference>
<feature type="domain" description="Set2 Rpb1 interacting" evidence="4">
    <location>
        <begin position="457"/>
        <end position="480"/>
    </location>
</feature>
<protein>
    <recommendedName>
        <fullName evidence="7">ATP-dependent DNA helicase Q5</fullName>
    </recommendedName>
</protein>
<dbReference type="GO" id="GO:0005694">
    <property type="term" value="C:chromosome"/>
    <property type="evidence" value="ECO:0007669"/>
    <property type="project" value="InterPro"/>
</dbReference>
<dbReference type="Pfam" id="PF08236">
    <property type="entry name" value="SRI"/>
    <property type="match status" value="1"/>
</dbReference>
<organism evidence="5 6">
    <name type="scientific">Varanus komodoensis</name>
    <name type="common">Komodo dragon</name>
    <dbReference type="NCBI Taxonomy" id="61221"/>
    <lineage>
        <taxon>Eukaryota</taxon>
        <taxon>Metazoa</taxon>
        <taxon>Chordata</taxon>
        <taxon>Craniata</taxon>
        <taxon>Vertebrata</taxon>
        <taxon>Euteleostomi</taxon>
        <taxon>Lepidosauria</taxon>
        <taxon>Squamata</taxon>
        <taxon>Bifurcata</taxon>
        <taxon>Unidentata</taxon>
        <taxon>Episquamata</taxon>
        <taxon>Toxicofera</taxon>
        <taxon>Anguimorpha</taxon>
        <taxon>Paleoanguimorpha</taxon>
        <taxon>Varanoidea</taxon>
        <taxon>Varanidae</taxon>
        <taxon>Varanus</taxon>
    </lineage>
</organism>
<evidence type="ECO:0000259" key="4">
    <source>
        <dbReference type="Pfam" id="PF08236"/>
    </source>
</evidence>
<dbReference type="Gene3D" id="6.10.250.2460">
    <property type="match status" value="1"/>
</dbReference>
<feature type="domain" description="RecQ helicase-like 5" evidence="3">
    <location>
        <begin position="202"/>
        <end position="375"/>
    </location>
</feature>
<dbReference type="Gene3D" id="3.40.50.300">
    <property type="entry name" value="P-loop containing nucleotide triphosphate hydrolases"/>
    <property type="match status" value="1"/>
</dbReference>
<name>A0A8D2LGX0_VARKO</name>
<evidence type="ECO:0000313" key="6">
    <source>
        <dbReference type="Proteomes" id="UP000694545"/>
    </source>
</evidence>
<comment type="subcellular location">
    <subcellularLocation>
        <location evidence="1">Nucleus</location>
    </subcellularLocation>
</comment>
<keyword evidence="2" id="KW-0539">Nucleus</keyword>
<dbReference type="Gene3D" id="6.10.250.3140">
    <property type="match status" value="1"/>
</dbReference>
<dbReference type="Ensembl" id="ENSVKKT00000022980.1">
    <property type="protein sequence ID" value="ENSVKKP00000022422.1"/>
    <property type="gene ID" value="ENSVKKG00000014931.1"/>
</dbReference>
<dbReference type="InterPro" id="IPR010716">
    <property type="entry name" value="RECQ5"/>
</dbReference>
<evidence type="ECO:0000256" key="2">
    <source>
        <dbReference type="ARBA" id="ARBA00023242"/>
    </source>
</evidence>
<dbReference type="Pfam" id="PF06959">
    <property type="entry name" value="RecQ5"/>
    <property type="match status" value="1"/>
</dbReference>
<evidence type="ECO:0008006" key="7">
    <source>
        <dbReference type="Google" id="ProtNLM"/>
    </source>
</evidence>
<dbReference type="Proteomes" id="UP000694545">
    <property type="component" value="Unplaced"/>
</dbReference>
<dbReference type="InterPro" id="IPR013257">
    <property type="entry name" value="SRI"/>
</dbReference>
<evidence type="ECO:0000259" key="3">
    <source>
        <dbReference type="Pfam" id="PF06959"/>
    </source>
</evidence>
<sequence length="525" mass="58650">MKYTLCLPLRCRHAAIAKYFGDGKPQCNKCCDYCKNAVAVKRQVEALQRSTNTWSRTCIGPSSSAWNDYDSDLYEGGKKGYRRYDEDSGSLAEANEEKQKKEWNSFYKKQMNLRKVSWYPFYRRQGLFPQKGGAREHCLKMLEEALNNNQQAAPTRDGSDAHSCAVEMEYEAFQTSKMANLYKATVLKKEIDNTFSLLFYGLYNFKPKRVGIGFPKTSGIFQSASEVLAAKEENGINSMKMISSNWKKEHSCDSEPVDTDNILENKVKVTKEICKNADENSEKGQHSTSDSIASSGVCPTMKGKATKRQLLLAEAAKKESQNIVKFFSISKAGSKTLASECDIAEEENSSLSEIPQSLCEEKTSSWETDIATKEARAGLSQIEEQESEETEACCSLFKDLGSPVEKRLRMMDKYPISLQSDGKAGGLAKKKVTFDPNLSQVDKEGTTKTIQPKTLSLKETADIVVKYLTPYYKNGKFASKVGPPSFLLLEGKPFLFHNLMPARMPFSQAGCEKAGLALFAGERVF</sequence>
<evidence type="ECO:0000313" key="5">
    <source>
        <dbReference type="Ensembl" id="ENSVKKP00000022422.1"/>
    </source>
</evidence>
<dbReference type="GO" id="GO:0006355">
    <property type="term" value="P:regulation of DNA-templated transcription"/>
    <property type="evidence" value="ECO:0007669"/>
    <property type="project" value="InterPro"/>
</dbReference>
<dbReference type="OMA" id="FARHISH"/>
<keyword evidence="6" id="KW-1185">Reference proteome</keyword>
<reference evidence="5" key="2">
    <citation type="submission" date="2025-09" db="UniProtKB">
        <authorList>
            <consortium name="Ensembl"/>
        </authorList>
    </citation>
    <scope>IDENTIFICATION</scope>
</reference>
<proteinExistence type="predicted"/>
<accession>A0A8D2LGX0</accession>
<reference evidence="5" key="1">
    <citation type="submission" date="2025-08" db="UniProtKB">
        <authorList>
            <consortium name="Ensembl"/>
        </authorList>
    </citation>
    <scope>IDENTIFICATION</scope>
</reference>
<evidence type="ECO:0000256" key="1">
    <source>
        <dbReference type="ARBA" id="ARBA00004123"/>
    </source>
</evidence>
<dbReference type="AlphaFoldDB" id="A0A8D2LGX0"/>